<keyword evidence="4" id="KW-1185">Reference proteome</keyword>
<reference evidence="3 4" key="1">
    <citation type="journal article" date="2023" name="Life. Sci Alliance">
        <title>Evolutionary insights into 3D genome organization and epigenetic landscape of Vigna mungo.</title>
        <authorList>
            <person name="Junaid A."/>
            <person name="Singh B."/>
            <person name="Bhatia S."/>
        </authorList>
    </citation>
    <scope>NUCLEOTIDE SEQUENCE [LARGE SCALE GENOMIC DNA]</scope>
    <source>
        <strain evidence="3">Urdbean</strain>
    </source>
</reference>
<dbReference type="PROSITE" id="PS50181">
    <property type="entry name" value="FBOX"/>
    <property type="match status" value="1"/>
</dbReference>
<keyword evidence="1" id="KW-1133">Transmembrane helix</keyword>
<accession>A0AAQ3NQZ3</accession>
<dbReference type="PANTHER" id="PTHR31672:SF13">
    <property type="entry name" value="F-BOX PROTEIN CPR30-LIKE"/>
    <property type="match status" value="1"/>
</dbReference>
<dbReference type="Pfam" id="PF00646">
    <property type="entry name" value="F-box"/>
    <property type="match status" value="1"/>
</dbReference>
<gene>
    <name evidence="3" type="ORF">V8G54_011196</name>
</gene>
<proteinExistence type="predicted"/>
<feature type="transmembrane region" description="Helical" evidence="1">
    <location>
        <begin position="6"/>
        <end position="25"/>
    </location>
</feature>
<dbReference type="InterPro" id="IPR001810">
    <property type="entry name" value="F-box_dom"/>
</dbReference>
<keyword evidence="1" id="KW-0812">Transmembrane</keyword>
<dbReference type="SMART" id="SM00256">
    <property type="entry name" value="FBOX"/>
    <property type="match status" value="1"/>
</dbReference>
<dbReference type="Proteomes" id="UP001374535">
    <property type="component" value="Chromosome 4"/>
</dbReference>
<evidence type="ECO:0000313" key="3">
    <source>
        <dbReference type="EMBL" id="WVZ13630.1"/>
    </source>
</evidence>
<organism evidence="3 4">
    <name type="scientific">Vigna mungo</name>
    <name type="common">Black gram</name>
    <name type="synonym">Phaseolus mungo</name>
    <dbReference type="NCBI Taxonomy" id="3915"/>
    <lineage>
        <taxon>Eukaryota</taxon>
        <taxon>Viridiplantae</taxon>
        <taxon>Streptophyta</taxon>
        <taxon>Embryophyta</taxon>
        <taxon>Tracheophyta</taxon>
        <taxon>Spermatophyta</taxon>
        <taxon>Magnoliopsida</taxon>
        <taxon>eudicotyledons</taxon>
        <taxon>Gunneridae</taxon>
        <taxon>Pentapetalae</taxon>
        <taxon>rosids</taxon>
        <taxon>fabids</taxon>
        <taxon>Fabales</taxon>
        <taxon>Fabaceae</taxon>
        <taxon>Papilionoideae</taxon>
        <taxon>50 kb inversion clade</taxon>
        <taxon>NPAAA clade</taxon>
        <taxon>indigoferoid/millettioid clade</taxon>
        <taxon>Phaseoleae</taxon>
        <taxon>Vigna</taxon>
    </lineage>
</organism>
<dbReference type="Gene3D" id="1.20.1280.50">
    <property type="match status" value="1"/>
</dbReference>
<evidence type="ECO:0000259" key="2">
    <source>
        <dbReference type="PROSITE" id="PS50181"/>
    </source>
</evidence>
<dbReference type="AlphaFoldDB" id="A0AAQ3NQZ3"/>
<dbReference type="InterPro" id="IPR036047">
    <property type="entry name" value="F-box-like_dom_sf"/>
</dbReference>
<evidence type="ECO:0000256" key="1">
    <source>
        <dbReference type="SAM" id="Phobius"/>
    </source>
</evidence>
<dbReference type="InterPro" id="IPR050796">
    <property type="entry name" value="SCF_F-box_component"/>
</dbReference>
<dbReference type="PANTHER" id="PTHR31672">
    <property type="entry name" value="BNACNNG10540D PROTEIN"/>
    <property type="match status" value="1"/>
</dbReference>
<sequence>MDDRLVALLPVLIKLVEYLVLLSFVHWRKGNYVSAIEENMIAKKWLKYLWNLHSSCVIPPPLAKSSTTGILPNELISSSGILPDELTSSSIGILPDELIEEILLGLSAKNLMLLKCVSKKWHSLINSLINNPDFSKLHQKRSNLKLNDEVEIYTEIGENICIFLKNRNYAAAYKESHRYNKCLKAIPKASYEYAPPSFSLLILFFPLATRLFSVVFLDKRK</sequence>
<feature type="transmembrane region" description="Helical" evidence="1">
    <location>
        <begin position="198"/>
        <end position="217"/>
    </location>
</feature>
<feature type="domain" description="F-box" evidence="2">
    <location>
        <begin position="88"/>
        <end position="137"/>
    </location>
</feature>
<protein>
    <recommendedName>
        <fullName evidence="2">F-box domain-containing protein</fullName>
    </recommendedName>
</protein>
<name>A0AAQ3NQZ3_VIGMU</name>
<dbReference type="EMBL" id="CP144697">
    <property type="protein sequence ID" value="WVZ13630.1"/>
    <property type="molecule type" value="Genomic_DNA"/>
</dbReference>
<dbReference type="SUPFAM" id="SSF81383">
    <property type="entry name" value="F-box domain"/>
    <property type="match status" value="1"/>
</dbReference>
<evidence type="ECO:0000313" key="4">
    <source>
        <dbReference type="Proteomes" id="UP001374535"/>
    </source>
</evidence>
<keyword evidence="1" id="KW-0472">Membrane</keyword>